<dbReference type="InterPro" id="IPR005828">
    <property type="entry name" value="MFS_sugar_transport-like"/>
</dbReference>
<dbReference type="PANTHER" id="PTHR48022:SF11">
    <property type="entry name" value="MONOSACCHARIDE TRANSPORTER (HXT8), PUTATIVE (AFU_ORTHOLOGUE AFUA_2G08120)-RELATED"/>
    <property type="match status" value="1"/>
</dbReference>
<dbReference type="PANTHER" id="PTHR48022">
    <property type="entry name" value="PLASTIDIC GLUCOSE TRANSPORTER 4"/>
    <property type="match status" value="1"/>
</dbReference>
<feature type="transmembrane region" description="Helical" evidence="5">
    <location>
        <begin position="65"/>
        <end position="83"/>
    </location>
</feature>
<organism evidence="6 7">
    <name type="scientific">Colletotrichum destructivum</name>
    <dbReference type="NCBI Taxonomy" id="34406"/>
    <lineage>
        <taxon>Eukaryota</taxon>
        <taxon>Fungi</taxon>
        <taxon>Dikarya</taxon>
        <taxon>Ascomycota</taxon>
        <taxon>Pezizomycotina</taxon>
        <taxon>Sordariomycetes</taxon>
        <taxon>Hypocreomycetidae</taxon>
        <taxon>Glomerellales</taxon>
        <taxon>Glomerellaceae</taxon>
        <taxon>Colletotrichum</taxon>
        <taxon>Colletotrichum destructivum species complex</taxon>
    </lineage>
</organism>
<dbReference type="AlphaFoldDB" id="A0AAX4I235"/>
<evidence type="ECO:0000256" key="1">
    <source>
        <dbReference type="ARBA" id="ARBA00004141"/>
    </source>
</evidence>
<keyword evidence="6" id="KW-0762">Sugar transport</keyword>
<evidence type="ECO:0000313" key="7">
    <source>
        <dbReference type="Proteomes" id="UP001322277"/>
    </source>
</evidence>
<reference evidence="7" key="1">
    <citation type="journal article" date="2023" name="bioRxiv">
        <title>Complete genome of the Medicago anthracnose fungus, Colletotrichum destructivum, reveals a mini-chromosome-like region within a core chromosome.</title>
        <authorList>
            <person name="Lapalu N."/>
            <person name="Simon A."/>
            <person name="Lu A."/>
            <person name="Plaumann P.-L."/>
            <person name="Amselem J."/>
            <person name="Pigne S."/>
            <person name="Auger A."/>
            <person name="Koch C."/>
            <person name="Dallery J.-F."/>
            <person name="O'Connell R.J."/>
        </authorList>
    </citation>
    <scope>NUCLEOTIDE SEQUENCE [LARGE SCALE GENOMIC DNA]</scope>
    <source>
        <strain evidence="7">CBS 520.97</strain>
    </source>
</reference>
<evidence type="ECO:0000313" key="6">
    <source>
        <dbReference type="EMBL" id="WQF77425.1"/>
    </source>
</evidence>
<keyword evidence="7" id="KW-1185">Reference proteome</keyword>
<dbReference type="Proteomes" id="UP001322277">
    <property type="component" value="Chromosome 2"/>
</dbReference>
<keyword evidence="2 5" id="KW-0812">Transmembrane</keyword>
<evidence type="ECO:0000256" key="5">
    <source>
        <dbReference type="SAM" id="Phobius"/>
    </source>
</evidence>
<keyword evidence="4 5" id="KW-0472">Membrane</keyword>
<dbReference type="KEGG" id="cdet:87938942"/>
<protein>
    <submittedName>
        <fullName evidence="6">Major facilitator, sugar transporter, MFS transporter superfamily</fullName>
    </submittedName>
</protein>
<keyword evidence="3 5" id="KW-1133">Transmembrane helix</keyword>
<dbReference type="EMBL" id="CP137306">
    <property type="protein sequence ID" value="WQF77425.1"/>
    <property type="molecule type" value="Genomic_DNA"/>
</dbReference>
<accession>A0AAX4I235</accession>
<gene>
    <name evidence="6" type="ORF">CDEST_02439</name>
</gene>
<dbReference type="InterPro" id="IPR036259">
    <property type="entry name" value="MFS_trans_sf"/>
</dbReference>
<keyword evidence="6" id="KW-0813">Transport</keyword>
<feature type="transmembrane region" description="Helical" evidence="5">
    <location>
        <begin position="28"/>
        <end position="53"/>
    </location>
</feature>
<dbReference type="GeneID" id="87938942"/>
<sequence>MAGAAAALLGEAIMIVLFQGTTNRAGNAAAVAFLFLHLFFYGSFLDASTYVYTSEIWPTHIRSKGAAASTSGMFISSLILLTVSPTAFEAIEWKFYIVLMSLTIVGGVAFAVFFPEVLSS</sequence>
<evidence type="ECO:0000256" key="3">
    <source>
        <dbReference type="ARBA" id="ARBA00022989"/>
    </source>
</evidence>
<dbReference type="SUPFAM" id="SSF103473">
    <property type="entry name" value="MFS general substrate transporter"/>
    <property type="match status" value="1"/>
</dbReference>
<name>A0AAX4I235_9PEZI</name>
<dbReference type="Gene3D" id="1.20.1250.20">
    <property type="entry name" value="MFS general substrate transporter like domains"/>
    <property type="match status" value="1"/>
</dbReference>
<evidence type="ECO:0000256" key="4">
    <source>
        <dbReference type="ARBA" id="ARBA00023136"/>
    </source>
</evidence>
<dbReference type="GO" id="GO:0016020">
    <property type="term" value="C:membrane"/>
    <property type="evidence" value="ECO:0007669"/>
    <property type="project" value="UniProtKB-SubCell"/>
</dbReference>
<dbReference type="RefSeq" id="XP_062774649.1">
    <property type="nucleotide sequence ID" value="XM_062918598.1"/>
</dbReference>
<dbReference type="InterPro" id="IPR050360">
    <property type="entry name" value="MFS_Sugar_Transporters"/>
</dbReference>
<dbReference type="GO" id="GO:0005351">
    <property type="term" value="F:carbohydrate:proton symporter activity"/>
    <property type="evidence" value="ECO:0007669"/>
    <property type="project" value="TreeGrafter"/>
</dbReference>
<comment type="subcellular location">
    <subcellularLocation>
        <location evidence="1">Membrane</location>
        <topology evidence="1">Multi-pass membrane protein</topology>
    </subcellularLocation>
</comment>
<feature type="transmembrane region" description="Helical" evidence="5">
    <location>
        <begin position="95"/>
        <end position="114"/>
    </location>
</feature>
<evidence type="ECO:0000256" key="2">
    <source>
        <dbReference type="ARBA" id="ARBA00022692"/>
    </source>
</evidence>
<dbReference type="Pfam" id="PF00083">
    <property type="entry name" value="Sugar_tr"/>
    <property type="match status" value="1"/>
</dbReference>
<proteinExistence type="predicted"/>